<name>A0A916K2P0_9BACL</name>
<protein>
    <submittedName>
        <fullName evidence="12">Multidrug resistance ABC transporter ATP-binding/permease protein YheI</fullName>
        <ecNumber evidence="12">3.6.3.-</ecNumber>
    </submittedName>
</protein>
<organism evidence="12 13">
    <name type="scientific">Paenibacillus solanacearum</name>
    <dbReference type="NCBI Taxonomy" id="2048548"/>
    <lineage>
        <taxon>Bacteria</taxon>
        <taxon>Bacillati</taxon>
        <taxon>Bacillota</taxon>
        <taxon>Bacilli</taxon>
        <taxon>Bacillales</taxon>
        <taxon>Paenibacillaceae</taxon>
        <taxon>Paenibacillus</taxon>
    </lineage>
</organism>
<keyword evidence="7 9" id="KW-1133">Transmembrane helix</keyword>
<keyword evidence="6 12" id="KW-0067">ATP-binding</keyword>
<dbReference type="EMBL" id="CAJVAS010000006">
    <property type="protein sequence ID" value="CAG7617317.1"/>
    <property type="molecule type" value="Genomic_DNA"/>
</dbReference>
<dbReference type="RefSeq" id="WP_218091788.1">
    <property type="nucleotide sequence ID" value="NZ_CAJVAS010000006.1"/>
</dbReference>
<dbReference type="GO" id="GO:0016887">
    <property type="term" value="F:ATP hydrolysis activity"/>
    <property type="evidence" value="ECO:0007669"/>
    <property type="project" value="InterPro"/>
</dbReference>
<evidence type="ECO:0000256" key="6">
    <source>
        <dbReference type="ARBA" id="ARBA00022840"/>
    </source>
</evidence>
<dbReference type="SMART" id="SM00382">
    <property type="entry name" value="AAA"/>
    <property type="match status" value="1"/>
</dbReference>
<evidence type="ECO:0000256" key="4">
    <source>
        <dbReference type="ARBA" id="ARBA00022692"/>
    </source>
</evidence>
<dbReference type="InterPro" id="IPR003439">
    <property type="entry name" value="ABC_transporter-like_ATP-bd"/>
</dbReference>
<keyword evidence="5" id="KW-0547">Nucleotide-binding</keyword>
<dbReference type="EC" id="3.6.3.-" evidence="12"/>
<dbReference type="Pfam" id="PF00664">
    <property type="entry name" value="ABC_membrane"/>
    <property type="match status" value="1"/>
</dbReference>
<keyword evidence="13" id="KW-1185">Reference proteome</keyword>
<dbReference type="PROSITE" id="PS50929">
    <property type="entry name" value="ABC_TM1F"/>
    <property type="match status" value="1"/>
</dbReference>
<dbReference type="PANTHER" id="PTHR43394:SF1">
    <property type="entry name" value="ATP-BINDING CASSETTE SUB-FAMILY B MEMBER 10, MITOCHONDRIAL"/>
    <property type="match status" value="1"/>
</dbReference>
<evidence type="ECO:0000256" key="9">
    <source>
        <dbReference type="SAM" id="Phobius"/>
    </source>
</evidence>
<keyword evidence="4 9" id="KW-0812">Transmembrane</keyword>
<feature type="transmembrane region" description="Helical" evidence="9">
    <location>
        <begin position="157"/>
        <end position="176"/>
    </location>
</feature>
<evidence type="ECO:0000256" key="5">
    <source>
        <dbReference type="ARBA" id="ARBA00022741"/>
    </source>
</evidence>
<evidence type="ECO:0000256" key="3">
    <source>
        <dbReference type="ARBA" id="ARBA00022475"/>
    </source>
</evidence>
<reference evidence="12" key="1">
    <citation type="submission" date="2021-06" db="EMBL/GenBank/DDBJ databases">
        <authorList>
            <person name="Criscuolo A."/>
        </authorList>
    </citation>
    <scope>NUCLEOTIDE SEQUENCE</scope>
    <source>
        <strain evidence="12">CIP111600</strain>
    </source>
</reference>
<dbReference type="Pfam" id="PF00005">
    <property type="entry name" value="ABC_tran"/>
    <property type="match status" value="1"/>
</dbReference>
<gene>
    <name evidence="12" type="primary">yheI_3</name>
    <name evidence="12" type="ORF">PAESOLCIP111_02010</name>
</gene>
<feature type="domain" description="ABC transmembrane type-1" evidence="11">
    <location>
        <begin position="22"/>
        <end position="304"/>
    </location>
</feature>
<feature type="transmembrane region" description="Helical" evidence="9">
    <location>
        <begin position="127"/>
        <end position="151"/>
    </location>
</feature>
<feature type="transmembrane region" description="Helical" evidence="9">
    <location>
        <begin position="251"/>
        <end position="269"/>
    </location>
</feature>
<dbReference type="PANTHER" id="PTHR43394">
    <property type="entry name" value="ATP-DEPENDENT PERMEASE MDL1, MITOCHONDRIAL"/>
    <property type="match status" value="1"/>
</dbReference>
<feature type="domain" description="ABC transporter" evidence="10">
    <location>
        <begin position="337"/>
        <end position="572"/>
    </location>
</feature>
<keyword evidence="2" id="KW-0813">Transport</keyword>
<dbReference type="GO" id="GO:0005886">
    <property type="term" value="C:plasma membrane"/>
    <property type="evidence" value="ECO:0007669"/>
    <property type="project" value="UniProtKB-SubCell"/>
</dbReference>
<evidence type="ECO:0000313" key="13">
    <source>
        <dbReference type="Proteomes" id="UP000693672"/>
    </source>
</evidence>
<evidence type="ECO:0000256" key="2">
    <source>
        <dbReference type="ARBA" id="ARBA00022448"/>
    </source>
</evidence>
<comment type="caution">
    <text evidence="12">The sequence shown here is derived from an EMBL/GenBank/DDBJ whole genome shotgun (WGS) entry which is preliminary data.</text>
</comment>
<dbReference type="PROSITE" id="PS50893">
    <property type="entry name" value="ABC_TRANSPORTER_2"/>
    <property type="match status" value="1"/>
</dbReference>
<dbReference type="InterPro" id="IPR003593">
    <property type="entry name" value="AAA+_ATPase"/>
</dbReference>
<keyword evidence="3" id="KW-1003">Cell membrane</keyword>
<dbReference type="InterPro" id="IPR039421">
    <property type="entry name" value="Type_1_exporter"/>
</dbReference>
<dbReference type="InterPro" id="IPR011527">
    <property type="entry name" value="ABC1_TM_dom"/>
</dbReference>
<evidence type="ECO:0000256" key="1">
    <source>
        <dbReference type="ARBA" id="ARBA00004651"/>
    </source>
</evidence>
<evidence type="ECO:0000259" key="11">
    <source>
        <dbReference type="PROSITE" id="PS50929"/>
    </source>
</evidence>
<dbReference type="GO" id="GO:0015421">
    <property type="term" value="F:ABC-type oligopeptide transporter activity"/>
    <property type="evidence" value="ECO:0007669"/>
    <property type="project" value="TreeGrafter"/>
</dbReference>
<accession>A0A916K2P0</accession>
<dbReference type="FunFam" id="3.40.50.300:FF:000221">
    <property type="entry name" value="Multidrug ABC transporter ATP-binding protein"/>
    <property type="match status" value="1"/>
</dbReference>
<feature type="transmembrane region" description="Helical" evidence="9">
    <location>
        <begin position="60"/>
        <end position="89"/>
    </location>
</feature>
<evidence type="ECO:0000313" key="12">
    <source>
        <dbReference type="EMBL" id="CAG7617317.1"/>
    </source>
</evidence>
<dbReference type="CDD" id="cd18541">
    <property type="entry name" value="ABC_6TM_TmrB_like"/>
    <property type="match status" value="1"/>
</dbReference>
<evidence type="ECO:0000256" key="7">
    <source>
        <dbReference type="ARBA" id="ARBA00022989"/>
    </source>
</evidence>
<dbReference type="InterPro" id="IPR017871">
    <property type="entry name" value="ABC_transporter-like_CS"/>
</dbReference>
<dbReference type="FunFam" id="1.20.1560.10:FF:000011">
    <property type="entry name" value="Multidrug ABC transporter ATP-binding protein"/>
    <property type="match status" value="1"/>
</dbReference>
<dbReference type="PROSITE" id="PS00211">
    <property type="entry name" value="ABC_TRANSPORTER_1"/>
    <property type="match status" value="1"/>
</dbReference>
<evidence type="ECO:0000259" key="10">
    <source>
        <dbReference type="PROSITE" id="PS50893"/>
    </source>
</evidence>
<proteinExistence type="predicted"/>
<feature type="transmembrane region" description="Helical" evidence="9">
    <location>
        <begin position="20"/>
        <end position="40"/>
    </location>
</feature>
<evidence type="ECO:0000256" key="8">
    <source>
        <dbReference type="ARBA" id="ARBA00023136"/>
    </source>
</evidence>
<sequence length="586" mass="65110">MFIVLHKLRWFFAAHWKRYASAIILLAIAGIIDVIPPKLIGYSIDGIHTGSLSGADLYRLLAWWGALTVIGYSINYVWMYQLFGGAFVLERTLRTGFMKHLLRMTPTFYERNRTGDLMARATNDLRAVSVTAGFGILTLIDSSLFMLTILIAMAALISWKLTLASLLPLPLMAWLMQKFGKRIHERYTRAQDAFGRMNDQVLETIGGVRVIRAFVQETSSQHQFKQMTDEVYEKNRAVAQIDALFDPVIKVLVGVSYLIGLCYGAYLVFHNEITLGELVSFNVFLGMLIWPMLAIGELINIMQRGNASLDRVNETLAYTPDVESAEHPAAVGVPHDIVFDNVTFRYPSSPTDNLSGISLRLVRGQTLGIVGRTGSGKTTLLKQLLREYPVGSGSLSIAGSAVDRIALEQLHGWIGYVPQQPVLFSRSIRDNILYGREGAGEQELQQALELASFAKDVQFLPDGLDTLVGEKGVALSGGQKQRVSIARALIADPEILLLDDALSAVDAKTETEIVSGIRRERAGKTTLITTHRLSAVQHADWIVVLDEGRIAEEGRHEQLLRQGGWYKDQYDRQQLEGTSESESGKR</sequence>
<feature type="transmembrane region" description="Helical" evidence="9">
    <location>
        <begin position="281"/>
        <end position="301"/>
    </location>
</feature>
<keyword evidence="12" id="KW-0378">Hydrolase</keyword>
<dbReference type="AlphaFoldDB" id="A0A916K2P0"/>
<dbReference type="GO" id="GO:0005524">
    <property type="term" value="F:ATP binding"/>
    <property type="evidence" value="ECO:0007669"/>
    <property type="project" value="UniProtKB-KW"/>
</dbReference>
<comment type="subcellular location">
    <subcellularLocation>
        <location evidence="1">Cell membrane</location>
        <topology evidence="1">Multi-pass membrane protein</topology>
    </subcellularLocation>
</comment>
<keyword evidence="8 9" id="KW-0472">Membrane</keyword>
<dbReference type="Proteomes" id="UP000693672">
    <property type="component" value="Unassembled WGS sequence"/>
</dbReference>